<dbReference type="Proteomes" id="UP000005239">
    <property type="component" value="Unassembled WGS sequence"/>
</dbReference>
<dbReference type="PANTHER" id="PTHR16138">
    <property type="entry name" value="MYCOPHENOLIC ACID ACYL-GLUCURONIDE ESTERASE, MITOCHONDRIAL"/>
    <property type="match status" value="1"/>
</dbReference>
<dbReference type="AlphaFoldDB" id="A0A8R1V4S7"/>
<keyword evidence="3" id="KW-0378">Hydrolase</keyword>
<feature type="domain" description="AB hydrolase-1" evidence="14">
    <location>
        <begin position="96"/>
        <end position="153"/>
    </location>
</feature>
<dbReference type="SUPFAM" id="SSF53474">
    <property type="entry name" value="alpha/beta-Hydrolases"/>
    <property type="match status" value="1"/>
</dbReference>
<accession>A0A8R1V4S7</accession>
<dbReference type="Pfam" id="PF00561">
    <property type="entry name" value="Abhydrolase_1"/>
    <property type="match status" value="1"/>
</dbReference>
<name>A0A8R1V4S7_PRIPA</name>
<evidence type="ECO:0000259" key="14">
    <source>
        <dbReference type="Pfam" id="PF00561"/>
    </source>
</evidence>
<evidence type="ECO:0000256" key="13">
    <source>
        <dbReference type="ARBA" id="ARBA00047972"/>
    </source>
</evidence>
<evidence type="ECO:0000256" key="4">
    <source>
        <dbReference type="ARBA" id="ARBA00022946"/>
    </source>
</evidence>
<gene>
    <name evidence="15" type="primary">WBGene00304447</name>
</gene>
<evidence type="ECO:0000256" key="11">
    <source>
        <dbReference type="ARBA" id="ARBA00046047"/>
    </source>
</evidence>
<evidence type="ECO:0000256" key="12">
    <source>
        <dbReference type="ARBA" id="ARBA00047409"/>
    </source>
</evidence>
<comment type="catalytic activity">
    <reaction evidence="13">
        <text>mycophenolic acid O-acyl-beta-D-glucuronide + H2O = mycophenolate + D-glucuronate + H(+)</text>
        <dbReference type="Rhea" id="RHEA:34179"/>
        <dbReference type="ChEBI" id="CHEBI:15377"/>
        <dbReference type="ChEBI" id="CHEBI:15378"/>
        <dbReference type="ChEBI" id="CHEBI:58720"/>
        <dbReference type="ChEBI" id="CHEBI:62932"/>
        <dbReference type="ChEBI" id="CHEBI:66982"/>
        <dbReference type="EC" id="3.1.1.93"/>
    </reaction>
    <physiologicalReaction direction="left-to-right" evidence="13">
        <dbReference type="Rhea" id="RHEA:34180"/>
    </physiologicalReaction>
</comment>
<evidence type="ECO:0000256" key="10">
    <source>
        <dbReference type="ARBA" id="ARBA00042704"/>
    </source>
</evidence>
<dbReference type="InterPro" id="IPR052382">
    <property type="entry name" value="ABHD10_acyl-thioesterase"/>
</dbReference>
<dbReference type="InterPro" id="IPR000073">
    <property type="entry name" value="AB_hydrolase_1"/>
</dbReference>
<evidence type="ECO:0000313" key="16">
    <source>
        <dbReference type="Proteomes" id="UP000005239"/>
    </source>
</evidence>
<evidence type="ECO:0000313" key="15">
    <source>
        <dbReference type="EnsemblMetazoa" id="PPA46668.1"/>
    </source>
</evidence>
<reference evidence="15" key="2">
    <citation type="submission" date="2022-06" db="UniProtKB">
        <authorList>
            <consortium name="EnsemblMetazoa"/>
        </authorList>
    </citation>
    <scope>IDENTIFICATION</scope>
    <source>
        <strain evidence="15">PS312</strain>
    </source>
</reference>
<evidence type="ECO:0000256" key="8">
    <source>
        <dbReference type="ARBA" id="ARBA00041520"/>
    </source>
</evidence>
<dbReference type="EnsemblMetazoa" id="PPA46668.1">
    <property type="protein sequence ID" value="PPA46668.1"/>
    <property type="gene ID" value="WBGene00304447"/>
</dbReference>
<dbReference type="OrthoDB" id="408373at2759"/>
<dbReference type="EC" id="3.1.2.22" evidence="2"/>
<dbReference type="Gene3D" id="3.40.50.1820">
    <property type="entry name" value="alpha/beta hydrolase"/>
    <property type="match status" value="1"/>
</dbReference>
<sequence>MELILPPSLSLNSTFALESTIDPQGVGNKLFIPLHSISSFSSQASSHSPRSPMRILFCHGLGSSTRNRISQQLTKLFEGTEHKFEAVQYPAPSPCWRVSDWLKAIEEKLNEEDTVIVAQSAGAHPVLNATIKHPSKVKGIFLVSPGFDLEFAYVDKVIPGALARLQKGEKLIHPSSRNGEEMLVDLEGFVQYRETCVSTREGDLPIHCPVTVVHGTNDDLVPYGNSIRLLMKLTSKDIHMKDVPGGTHFLSMDDDIVRDEFDKFCVKLGIFKEEEKIVEEKLSAKA</sequence>
<comment type="catalytic activity">
    <reaction evidence="12">
        <text>S-hexadecanoyl-L-cysteinyl-[protein] + H2O = L-cysteinyl-[protein] + hexadecanoate + H(+)</text>
        <dbReference type="Rhea" id="RHEA:19233"/>
        <dbReference type="Rhea" id="RHEA-COMP:10131"/>
        <dbReference type="Rhea" id="RHEA-COMP:11032"/>
        <dbReference type="ChEBI" id="CHEBI:7896"/>
        <dbReference type="ChEBI" id="CHEBI:15377"/>
        <dbReference type="ChEBI" id="CHEBI:15378"/>
        <dbReference type="ChEBI" id="CHEBI:29950"/>
        <dbReference type="ChEBI" id="CHEBI:74151"/>
        <dbReference type="EC" id="3.1.2.22"/>
    </reaction>
    <physiologicalReaction direction="left-to-right" evidence="12">
        <dbReference type="Rhea" id="RHEA:19234"/>
    </physiologicalReaction>
</comment>
<dbReference type="GO" id="GO:0016787">
    <property type="term" value="F:hydrolase activity"/>
    <property type="evidence" value="ECO:0007669"/>
    <property type="project" value="UniProtKB-KW"/>
</dbReference>
<evidence type="ECO:0000256" key="5">
    <source>
        <dbReference type="ARBA" id="ARBA00023128"/>
    </source>
</evidence>
<evidence type="ECO:0000256" key="7">
    <source>
        <dbReference type="ARBA" id="ARBA00039314"/>
    </source>
</evidence>
<keyword evidence="16" id="KW-1185">Reference proteome</keyword>
<evidence type="ECO:0000256" key="9">
    <source>
        <dbReference type="ARBA" id="ARBA00042645"/>
    </source>
</evidence>
<protein>
    <recommendedName>
        <fullName evidence="7">Palmitoyl-protein thioesterase ABHD10, mitochondrial</fullName>
        <ecNumber evidence="6">3.1.1.93</ecNumber>
        <ecNumber evidence="2">3.1.2.22</ecNumber>
    </recommendedName>
    <alternativeName>
        <fullName evidence="9">Acyl-protein thioesterase ABHD10</fullName>
    </alternativeName>
    <alternativeName>
        <fullName evidence="10">Alpha/beta hydrolase domain-containing protein 10</fullName>
    </alternativeName>
    <alternativeName>
        <fullName evidence="8">Mycophenolic acid acyl-glucuronide esterase, mitochondrial</fullName>
    </alternativeName>
</protein>
<comment type="function">
    <text evidence="11">Acts as an acyl-protein thioesterase that hydrolyzes fatty acids from acylated residues in proteins. Regulates the mitochondrial S-depalmitoylation of the nucleophilic active site residue of peroxiredoxin-5/PRDX5, a key antioxidant protein, therefore modulating mitochondrial antioxidant ability. Also catalyzes the deglucuronidation of mycophenolic acid acyl-glucuronide, an active metabolite of the immunosuppressant drug mycophenolate.</text>
</comment>
<keyword evidence="4" id="KW-0809">Transit peptide</keyword>
<dbReference type="PANTHER" id="PTHR16138:SF7">
    <property type="entry name" value="PALMITOYL-PROTEIN THIOESTERASE ABHD10, MITOCHONDRIAL"/>
    <property type="match status" value="1"/>
</dbReference>
<evidence type="ECO:0000256" key="1">
    <source>
        <dbReference type="ARBA" id="ARBA00004173"/>
    </source>
</evidence>
<evidence type="ECO:0000256" key="3">
    <source>
        <dbReference type="ARBA" id="ARBA00022801"/>
    </source>
</evidence>
<evidence type="ECO:0000256" key="6">
    <source>
        <dbReference type="ARBA" id="ARBA00039132"/>
    </source>
</evidence>
<reference evidence="16" key="1">
    <citation type="journal article" date="2008" name="Nat. Genet.">
        <title>The Pristionchus pacificus genome provides a unique perspective on nematode lifestyle and parasitism.</title>
        <authorList>
            <person name="Dieterich C."/>
            <person name="Clifton S.W."/>
            <person name="Schuster L.N."/>
            <person name="Chinwalla A."/>
            <person name="Delehaunty K."/>
            <person name="Dinkelacker I."/>
            <person name="Fulton L."/>
            <person name="Fulton R."/>
            <person name="Godfrey J."/>
            <person name="Minx P."/>
            <person name="Mitreva M."/>
            <person name="Roeseler W."/>
            <person name="Tian H."/>
            <person name="Witte H."/>
            <person name="Yang S.P."/>
            <person name="Wilson R.K."/>
            <person name="Sommer R.J."/>
        </authorList>
    </citation>
    <scope>NUCLEOTIDE SEQUENCE [LARGE SCALE GENOMIC DNA]</scope>
    <source>
        <strain evidence="16">PS312</strain>
    </source>
</reference>
<dbReference type="EC" id="3.1.1.93" evidence="6"/>
<evidence type="ECO:0000256" key="2">
    <source>
        <dbReference type="ARBA" id="ARBA00012423"/>
    </source>
</evidence>
<proteinExistence type="predicted"/>
<organism evidence="15 16">
    <name type="scientific">Pristionchus pacificus</name>
    <name type="common">Parasitic nematode worm</name>
    <dbReference type="NCBI Taxonomy" id="54126"/>
    <lineage>
        <taxon>Eukaryota</taxon>
        <taxon>Metazoa</taxon>
        <taxon>Ecdysozoa</taxon>
        <taxon>Nematoda</taxon>
        <taxon>Chromadorea</taxon>
        <taxon>Rhabditida</taxon>
        <taxon>Rhabditina</taxon>
        <taxon>Diplogasteromorpha</taxon>
        <taxon>Diplogasteroidea</taxon>
        <taxon>Neodiplogasteridae</taxon>
        <taxon>Pristionchus</taxon>
    </lineage>
</organism>
<keyword evidence="5" id="KW-0496">Mitochondrion</keyword>
<dbReference type="InterPro" id="IPR029058">
    <property type="entry name" value="AB_hydrolase_fold"/>
</dbReference>
<comment type="subcellular location">
    <subcellularLocation>
        <location evidence="1">Mitochondrion</location>
    </subcellularLocation>
</comment>